<comment type="caution">
    <text evidence="6">The sequence shown here is derived from an EMBL/GenBank/DDBJ whole genome shotgun (WGS) entry which is preliminary data.</text>
</comment>
<evidence type="ECO:0000256" key="4">
    <source>
        <dbReference type="SAM" id="Phobius"/>
    </source>
</evidence>
<keyword evidence="4" id="KW-1133">Transmembrane helix</keyword>
<dbReference type="Gene3D" id="3.90.550.10">
    <property type="entry name" value="Spore Coat Polysaccharide Biosynthesis Protein SpsA, Chain A"/>
    <property type="match status" value="1"/>
</dbReference>
<comment type="similarity">
    <text evidence="1">Belongs to the glycosyltransferase 2 family.</text>
</comment>
<accession>A0A0G0TQB8</accession>
<dbReference type="InterPro" id="IPR001173">
    <property type="entry name" value="Glyco_trans_2-like"/>
</dbReference>
<feature type="transmembrane region" description="Helical" evidence="4">
    <location>
        <begin position="243"/>
        <end position="266"/>
    </location>
</feature>
<dbReference type="GO" id="GO:0004582">
    <property type="term" value="F:dolichyl-phosphate beta-D-mannosyltransferase activity"/>
    <property type="evidence" value="ECO:0007669"/>
    <property type="project" value="InterPro"/>
</dbReference>
<keyword evidence="2 6" id="KW-0328">Glycosyltransferase</keyword>
<sequence length="312" mass="34612">MKDNKPDSAKSVSIVIPTYNEKNNLGGLIQNIEHVLSSNKIDGELIIIDDNSPDGTGKLADSFARKYGNITVLHRARKEGVGSARKLGFSKAKKEIILSMEGDGTHNPDYIPVFLREIEGADLVIGSRYLPGSKIVNWPLKRRIVSKVANFIARFFSGAKLTDVTSGFRAFRKGMYERLLIESYGYPFNMEFACEAASRGFSVKEIPIRFANRKSGKSKLNVLKELYTFIYVAFKFSYTYKPITVFGGIGLVFSLIGFVLGIYLAYLKITTGFIANRLPLLFLSALLIIAGIQMVSLGLVAGILTKLRKEKL</sequence>
<name>A0A0G0TQB8_9BACT</name>
<evidence type="ECO:0000313" key="7">
    <source>
        <dbReference type="Proteomes" id="UP000034749"/>
    </source>
</evidence>
<evidence type="ECO:0000256" key="1">
    <source>
        <dbReference type="ARBA" id="ARBA00006739"/>
    </source>
</evidence>
<dbReference type="InterPro" id="IPR029044">
    <property type="entry name" value="Nucleotide-diphossugar_trans"/>
</dbReference>
<feature type="domain" description="Glycosyltransferase 2-like" evidence="5">
    <location>
        <begin position="13"/>
        <end position="179"/>
    </location>
</feature>
<evidence type="ECO:0000256" key="2">
    <source>
        <dbReference type="ARBA" id="ARBA00022676"/>
    </source>
</evidence>
<dbReference type="PANTHER" id="PTHR43398:SF1">
    <property type="entry name" value="DOLICHOL-PHOSPHATE MANNOSYLTRANSFERASE SUBUNIT 1"/>
    <property type="match status" value="1"/>
</dbReference>
<dbReference type="Pfam" id="PF00535">
    <property type="entry name" value="Glycos_transf_2"/>
    <property type="match status" value="1"/>
</dbReference>
<proteinExistence type="inferred from homology"/>
<dbReference type="SUPFAM" id="SSF53448">
    <property type="entry name" value="Nucleotide-diphospho-sugar transferases"/>
    <property type="match status" value="1"/>
</dbReference>
<dbReference type="FunFam" id="3.90.550.10:FF:000122">
    <property type="entry name" value="Dolichol-phosphate mannosyltransferase subunit 1"/>
    <property type="match status" value="1"/>
</dbReference>
<evidence type="ECO:0000259" key="5">
    <source>
        <dbReference type="Pfam" id="PF00535"/>
    </source>
</evidence>
<gene>
    <name evidence="6" type="ORF">UU24_C0015G0009</name>
</gene>
<evidence type="ECO:0000256" key="3">
    <source>
        <dbReference type="ARBA" id="ARBA00022679"/>
    </source>
</evidence>
<dbReference type="CDD" id="cd06442">
    <property type="entry name" value="DPM1_like"/>
    <property type="match status" value="1"/>
</dbReference>
<dbReference type="Proteomes" id="UP000034749">
    <property type="component" value="Unassembled WGS sequence"/>
</dbReference>
<organism evidence="6 7">
    <name type="scientific">Candidatus Nomurabacteria bacterium GW2011_GWA2_40_9</name>
    <dbReference type="NCBI Taxonomy" id="1618734"/>
    <lineage>
        <taxon>Bacteria</taxon>
        <taxon>Candidatus Nomuraibacteriota</taxon>
    </lineage>
</organism>
<protein>
    <submittedName>
        <fullName evidence="6">Dolichyl-phosphate beta-D-mannosyltransferase</fullName>
    </submittedName>
</protein>
<keyword evidence="4" id="KW-0472">Membrane</keyword>
<keyword evidence="3 6" id="KW-0808">Transferase</keyword>
<keyword evidence="4" id="KW-0812">Transmembrane</keyword>
<dbReference type="PANTHER" id="PTHR43398">
    <property type="entry name" value="DOLICHOL-PHOSPHATE MANNOSYLTRANSFERASE SUBUNIT 1"/>
    <property type="match status" value="1"/>
</dbReference>
<reference evidence="6 7" key="1">
    <citation type="journal article" date="2015" name="Nature">
        <title>rRNA introns, odd ribosomes, and small enigmatic genomes across a large radiation of phyla.</title>
        <authorList>
            <person name="Brown C.T."/>
            <person name="Hug L.A."/>
            <person name="Thomas B.C."/>
            <person name="Sharon I."/>
            <person name="Castelle C.J."/>
            <person name="Singh A."/>
            <person name="Wilkins M.J."/>
            <person name="Williams K.H."/>
            <person name="Banfield J.F."/>
        </authorList>
    </citation>
    <scope>NUCLEOTIDE SEQUENCE [LARGE SCALE GENOMIC DNA]</scope>
</reference>
<dbReference type="AlphaFoldDB" id="A0A0G0TQB8"/>
<dbReference type="InterPro" id="IPR039528">
    <property type="entry name" value="DPM1-like"/>
</dbReference>
<feature type="transmembrane region" description="Helical" evidence="4">
    <location>
        <begin position="278"/>
        <end position="304"/>
    </location>
</feature>
<evidence type="ECO:0000313" key="6">
    <source>
        <dbReference type="EMBL" id="KKR79169.1"/>
    </source>
</evidence>
<dbReference type="EMBL" id="LBZW01000015">
    <property type="protein sequence ID" value="KKR79169.1"/>
    <property type="molecule type" value="Genomic_DNA"/>
</dbReference>